<comment type="caution">
    <text evidence="6">The sequence shown here is derived from an EMBL/GenBank/DDBJ whole genome shotgun (WGS) entry which is preliminary data.</text>
</comment>
<dbReference type="Gene3D" id="3.40.50.300">
    <property type="entry name" value="P-loop containing nucleotide triphosphate hydrolases"/>
    <property type="match status" value="1"/>
</dbReference>
<dbReference type="InterPro" id="IPR031157">
    <property type="entry name" value="G_TR_CS"/>
</dbReference>
<dbReference type="AlphaFoldDB" id="A0A8H7KHC1"/>
<feature type="domain" description="Tr-type G" evidence="5">
    <location>
        <begin position="1"/>
        <end position="302"/>
    </location>
</feature>
<evidence type="ECO:0000256" key="1">
    <source>
        <dbReference type="ARBA" id="ARBA00022741"/>
    </source>
</evidence>
<keyword evidence="1" id="KW-0547">Nucleotide-binding</keyword>
<dbReference type="NCBIfam" id="TIGR00231">
    <property type="entry name" value="small_GTP"/>
    <property type="match status" value="1"/>
</dbReference>
<dbReference type="Pfam" id="PF00009">
    <property type="entry name" value="GTP_EFTU"/>
    <property type="match status" value="1"/>
</dbReference>
<evidence type="ECO:0000313" key="7">
    <source>
        <dbReference type="Proteomes" id="UP000629468"/>
    </source>
</evidence>
<dbReference type="PROSITE" id="PS00301">
    <property type="entry name" value="G_TR_1"/>
    <property type="match status" value="1"/>
</dbReference>
<dbReference type="PANTHER" id="PTHR43261">
    <property type="entry name" value="TRANSLATION ELONGATION FACTOR G-RELATED"/>
    <property type="match status" value="1"/>
</dbReference>
<dbReference type="InterPro" id="IPR009000">
    <property type="entry name" value="Transl_B-barrel_sf"/>
</dbReference>
<reference evidence="6 7" key="1">
    <citation type="journal article" name="Sci. Rep.">
        <title>Telomere-to-telomere assembled and centromere annotated genomes of the two main subspecies of the button mushroom Agaricus bisporus reveal especially polymorphic chromosome ends.</title>
        <authorList>
            <person name="Sonnenberg A.S.M."/>
            <person name="Sedaghat-Telgerd N."/>
            <person name="Lavrijssen B."/>
            <person name="Ohm R.A."/>
            <person name="Hendrickx P.M."/>
            <person name="Scholtmeijer K."/>
            <person name="Baars J.J.P."/>
            <person name="van Peer A."/>
        </authorList>
    </citation>
    <scope>NUCLEOTIDE SEQUENCE [LARGE SCALE GENOMIC DNA]</scope>
    <source>
        <strain evidence="6 7">H119_p4</strain>
    </source>
</reference>
<evidence type="ECO:0000256" key="3">
    <source>
        <dbReference type="ARBA" id="ARBA00023134"/>
    </source>
</evidence>
<dbReference type="GO" id="GO:0005739">
    <property type="term" value="C:mitochondrion"/>
    <property type="evidence" value="ECO:0007669"/>
    <property type="project" value="TreeGrafter"/>
</dbReference>
<dbReference type="Pfam" id="PF22042">
    <property type="entry name" value="EF-G_D2"/>
    <property type="match status" value="1"/>
</dbReference>
<dbReference type="SUPFAM" id="SSF52540">
    <property type="entry name" value="P-loop containing nucleoside triphosphate hydrolases"/>
    <property type="match status" value="1"/>
</dbReference>
<dbReference type="Gene3D" id="3.30.70.240">
    <property type="match status" value="1"/>
</dbReference>
<evidence type="ECO:0000313" key="6">
    <source>
        <dbReference type="EMBL" id="KAF7776012.1"/>
    </source>
</evidence>
<sequence length="754" mass="81857">MRNMALVAHIDSGKTTLTESILYTSSYLTASGTVDTGSTTTDFLPVERERGITVQSASIPVQWKDWTFNLIDTPGHADFGMEVESASRVVDGAVVLIDSVEGVEAQTKGVWTQLNRYDVASKLVFLNKMDRPGASFNAALSSILSNRLHPQPLPLIIPIASFDASAYRQAEPGIHGLVDLVKWELWRWDDENKASVEALPRTLEGVVNLFEANHPIPSHLVTARTQFLDNLSMHSEELMETLLGLPSVPDAYLGVKSAQILPHLRQASLSNTILPVLCGSAIRHIGTELVLDYAGELLASPLDIPHDSQNSNAPLRVLAWKVVWDSRKGWMTFVRVYSGKLTRQSKLLNTNRNQKEAISKLMLLYASDFQEVDHLPFGAVGVIIGLKHTRTGDTLISANAPTSGRSVMRDITPPPTVIASSVIPQSHADFGPVQNALESLARTDPSVRLDMQEGQLLVHGLGALHLEIVEGRLRNEWNVNFEFGKRRVSYRESLGPGEPAPGWDTWNADMGGGKRVSVAVPLLVRPLESSEKGDPVWDGNRILDPRGRPVPASESVPTGPLAYIAQGIASALSSSPHSSLAMTHICIQIPKEALSIQATPAVLTGAAAGVLRQLFRAAGPGPINEPYIRLKANVLESHLGKVIRDLTEHGGEIVELGTGSTAADDEGGAAYSAEGIYLPPIWLTPSATDNSLRSSSSKIRRAIYGLAPLSQFLDYSQRLRALSEGHGTFEIMTAGFKEVSDPRRVEILREIGKL</sequence>
<dbReference type="Pfam" id="PF14492">
    <property type="entry name" value="EFG_III"/>
    <property type="match status" value="1"/>
</dbReference>
<dbReference type="Proteomes" id="UP000629468">
    <property type="component" value="Unassembled WGS sequence"/>
</dbReference>
<dbReference type="GO" id="GO:0005525">
    <property type="term" value="F:GTP binding"/>
    <property type="evidence" value="ECO:0007669"/>
    <property type="project" value="UniProtKB-KW"/>
</dbReference>
<proteinExistence type="predicted"/>
<dbReference type="Gene3D" id="2.40.30.10">
    <property type="entry name" value="Translation factors"/>
    <property type="match status" value="1"/>
</dbReference>
<dbReference type="GO" id="GO:0003924">
    <property type="term" value="F:GTPase activity"/>
    <property type="evidence" value="ECO:0007669"/>
    <property type="project" value="InterPro"/>
</dbReference>
<dbReference type="Gene3D" id="3.30.70.870">
    <property type="entry name" value="Elongation Factor G (Translational Gtpase), domain 3"/>
    <property type="match status" value="1"/>
</dbReference>
<evidence type="ECO:0000256" key="2">
    <source>
        <dbReference type="ARBA" id="ARBA00022917"/>
    </source>
</evidence>
<dbReference type="PRINTS" id="PR00315">
    <property type="entry name" value="ELONGATNFCT"/>
</dbReference>
<accession>A0A8H7KHC1</accession>
<evidence type="ECO:0000256" key="4">
    <source>
        <dbReference type="SAM" id="MobiDB-lite"/>
    </source>
</evidence>
<feature type="region of interest" description="Disordered" evidence="4">
    <location>
        <begin position="535"/>
        <end position="555"/>
    </location>
</feature>
<feature type="compositionally biased region" description="Basic and acidic residues" evidence="4">
    <location>
        <begin position="535"/>
        <end position="547"/>
    </location>
</feature>
<dbReference type="InterPro" id="IPR005225">
    <property type="entry name" value="Small_GTP-bd"/>
</dbReference>
<name>A0A8H7KHC1_AGABI</name>
<evidence type="ECO:0000259" key="5">
    <source>
        <dbReference type="PROSITE" id="PS51722"/>
    </source>
</evidence>
<keyword evidence="2" id="KW-0648">Protein biosynthesis</keyword>
<dbReference type="EMBL" id="JABXXO010000006">
    <property type="protein sequence ID" value="KAF7776012.1"/>
    <property type="molecule type" value="Genomic_DNA"/>
</dbReference>
<organism evidence="6 7">
    <name type="scientific">Agaricus bisporus var. burnettii</name>
    <dbReference type="NCBI Taxonomy" id="192524"/>
    <lineage>
        <taxon>Eukaryota</taxon>
        <taxon>Fungi</taxon>
        <taxon>Dikarya</taxon>
        <taxon>Basidiomycota</taxon>
        <taxon>Agaricomycotina</taxon>
        <taxon>Agaricomycetes</taxon>
        <taxon>Agaricomycetidae</taxon>
        <taxon>Agaricales</taxon>
        <taxon>Agaricineae</taxon>
        <taxon>Agaricaceae</taxon>
        <taxon>Agaricus</taxon>
    </lineage>
</organism>
<dbReference type="GO" id="GO:0032790">
    <property type="term" value="P:ribosome disassembly"/>
    <property type="evidence" value="ECO:0007669"/>
    <property type="project" value="TreeGrafter"/>
</dbReference>
<dbReference type="PANTHER" id="PTHR43261:SF1">
    <property type="entry name" value="RIBOSOME-RELEASING FACTOR 2, MITOCHONDRIAL"/>
    <property type="match status" value="1"/>
</dbReference>
<dbReference type="InterPro" id="IPR041095">
    <property type="entry name" value="EFG_II"/>
</dbReference>
<dbReference type="SUPFAM" id="SSF50447">
    <property type="entry name" value="Translation proteins"/>
    <property type="match status" value="1"/>
</dbReference>
<keyword evidence="3" id="KW-0342">GTP-binding</keyword>
<dbReference type="InterPro" id="IPR053905">
    <property type="entry name" value="EF-G-like_DII"/>
</dbReference>
<dbReference type="InterPro" id="IPR035647">
    <property type="entry name" value="EFG_III/V"/>
</dbReference>
<dbReference type="InterPro" id="IPR000795">
    <property type="entry name" value="T_Tr_GTP-bd_dom"/>
</dbReference>
<dbReference type="InterPro" id="IPR027417">
    <property type="entry name" value="P-loop_NTPase"/>
</dbReference>
<dbReference type="GO" id="GO:0032543">
    <property type="term" value="P:mitochondrial translation"/>
    <property type="evidence" value="ECO:0007669"/>
    <property type="project" value="TreeGrafter"/>
</dbReference>
<dbReference type="PROSITE" id="PS51722">
    <property type="entry name" value="G_TR_2"/>
    <property type="match status" value="1"/>
</dbReference>
<dbReference type="SUPFAM" id="SSF54980">
    <property type="entry name" value="EF-G C-terminal domain-like"/>
    <property type="match status" value="2"/>
</dbReference>
<protein>
    <recommendedName>
        <fullName evidence="5">Tr-type G domain-containing protein</fullName>
    </recommendedName>
</protein>
<gene>
    <name evidence="6" type="ORF">Agabi119p4_4405</name>
</gene>